<dbReference type="Pfam" id="PF11951">
    <property type="entry name" value="Fungal_trans_2"/>
    <property type="match status" value="1"/>
</dbReference>
<evidence type="ECO:0000256" key="2">
    <source>
        <dbReference type="ARBA" id="ARBA00022490"/>
    </source>
</evidence>
<dbReference type="GO" id="GO:0005737">
    <property type="term" value="C:cytoplasm"/>
    <property type="evidence" value="ECO:0007669"/>
    <property type="project" value="UniProtKB-SubCell"/>
</dbReference>
<keyword evidence="3" id="KW-0677">Repeat</keyword>
<feature type="domain" description="Proteasome component Ecm29 N-terminal" evidence="6">
    <location>
        <begin position="18"/>
        <end position="545"/>
    </location>
</feature>
<reference evidence="9" key="1">
    <citation type="submission" date="2017-03" db="EMBL/GenBank/DDBJ databases">
        <authorList>
            <person name="Sharma R."/>
            <person name="Thines M."/>
        </authorList>
    </citation>
    <scope>NUCLEOTIDE SEQUENCE [LARGE SCALE GENOMIC DNA]</scope>
</reference>
<dbReference type="InterPro" id="IPR024372">
    <property type="entry name" value="Ecm29_N"/>
</dbReference>
<keyword evidence="9" id="KW-1185">Reference proteome</keyword>
<feature type="domain" description="Proteasome adapter and scaffold protein ECM29 HEAT-repeat" evidence="7">
    <location>
        <begin position="1327"/>
        <end position="1488"/>
    </location>
</feature>
<sequence length="2530" mass="281360">MSTPALTDTSETRELSLVGKVELRIALAESDVKLEAILKTYLAPLLLKLTSEHMSVRNKVISICQHINTRIKPPSIKLPVAALLKQFKDTVNSLVRHFDLLYIQQGIDRLPIDERLDLLPTLLHGIASNGRESATQAASLFNLLLRLLHHLNLPARGSNEDADMRSKLCFNEIPQDAEFVATWIGKLILLTSSQSGSRTCAGLSTEDYDFLHMYGKADPWTPTQPGGINILETKVAAARFLASGAFLDSERFLPALFASADPNSRISEIGDDILKRATPTVSLEDSDFVRRLFEVYLGNEGPQGSLPARISLKLKILALLCKSKQATEFVPQVIRLVQEGLTSPDAQNQHSRSGSEAPRKYGLEGSKLRGQIFAFANWLARVGSPADVEVAAPTLVHRLRAYIEGQGWPQSSDNTSRAELELRNYGYEAIGLLARAAPQNLLLEPNLDLLRWLFNSLYGDGSGKDVSISIEQALGSILAAFTKELDTNLQVALRNFLLHYMTLEIGVLDASGIKVVRSTRYAAVRFTNRCLPYSDTTARWIDILAIGGGPMERNEVIEEGRKGIDPYWYRMTNPLPDGSKSLTEGFNALRYQFPSFNNIINQLFAGKDGTGVGRESRMGLFQGKIASAYNPAIIYCRNVLLHQALNSMQLSPVVDGQWERSIGAMAMNDKNARDSLRTYLRTLVTTDSEGRRSLITYLYAAFYGMVQGIGGEKNESGESFVEVASLSPDSAFDELALEIPKLQIPILSTQHTRRITASHVFGLLASHKKSPAIHIRNLLDIFEGKIQGWNQAVGSDLLQVHGSLLAKGFYLSRLQYRTGKHSLVPDTEQTFLRAVLDILGGARDKMLLEASVEVITQLSLFGILVPGAIPHPYNSVFLADKLKTLADKGDEKAVVALGHFAMLCDEDDTPESDLQHILRSLYDLHKIKQPEIQFAVGSALSCASVGWQSKSLVSAMDVEGPTPKAFPRTRVLQDVLGKILENCKTTKPALRQASVIWLLCLVQYCGHLPDFQSHLRKCQAAFKNFLYDRDILNQESASRGLTVVYEKGGRELRDDLVRDLVGSFTGAGAGLAGNVSDETELFEPGALPTGEGSVTTYKDIMSLASEVGDSSLVYRFMSLASNNAIWSSRAAFGRFGLSTILSDSSVDGYLAQNPKLYPALFRYRFDPKPDVRSSMNDIRAALVKDSAATIDSHFDSIMEELLKTMVGREWRVRQASCAAVADLVQGRPLEKYAKYLGKIWTLTFKVCDDIKDSVRTAAMSLARALTGILTRSLETGRSPGGNAESMLKKLLPFLLSPSGLESSAQEVQAFALSTLLQIIKSSKGDTLRPFISDLVGRLLGLLSSLEPQAMNYIYLNADKYGATVQQIDNIRLTSVRGSPMMEAIERCLDFLDEVTMKELERSLENAIKTGVGLPSKVGCSRVLVTLCTRHNFLFRAHADHFLRLVRKQVMDRNDTISSSYAAACGYLARLATDGELLNLIAFCEKLYFDSDDDKSRAIAGDIIYAISKHATDRFASLAGDILPFVFVGKHDALERARDLFHDTWSENVGGSRAVLLYLKEIVQLALQHLESPRWAVKHTSALAVADIIGSAGRELSLSDAKIVWPVLEKALGGKAWEGKETVLEALVKLAEVTTLAKSDVDQMQVIVMRESRRNNRTYRRHALKCLGDFAELRNSVDLFPQVYDIVEPVAQEALSGDSDMDVDSSSLEGASSKTIRREQTLAHAFGALLKSINPRARSVPDLVSSLNQTIGLLSKFMHSHDKSSTVQNAIYDGEKILFRKLHALEQMPESLEDALIEYVKVLFRQGDQAEQTRVKAAEAAVAIADFSTKGMRLRGLLRDEITVTLAQERSISVQQGLERAGKITRKVKFVHPTSTRVPIGSRSLFVKSGAMKFDQNVVNVPDWVMSVITARGFLFEMTHLEWWKGTRKFRRWEAAYGIINAPQLAGEDTFPPFASLTNDEDRERKAELKAPGTYHIVVNPSSFAGLEEPSDGVEEDNPTTKVSSGLHRSEGTAKRLRSPTPRVDVAQDPDIVILRKFEDNTRRLPPWPANSRYSTPRAVPLASFASVSPSSSTSVSQQHNRSRRASAPDTTSSLLDTAVQRRQDDRLLSHYRNLVRRKIFDRWSRKTLVFSEDGATHDIFEPLFESYPPLFHAMMALSALSLADREGVQNLDALNHYQRTLPSLQQMMRSEEDLFSDGLMLTHFILLLYEIAAAQPWGTTLWSEHLEHLLRITIKRHEVNETERYAQLVWYICMTDILVALCGCGSGGFVKAMLQYGLFPIDTRLVVSAASGMVRNEESEYMSLVMNFDGEIAVMAARLGLMARQLRRDAEQQTHVDETSFVSMQMGPGHRQQQISVIQQDLRWKWHQKPPELMLGIRHNTLPAKVQGYYDHAYVLYYACIIYSHTSMYASQRIEIGPGDEVEISQSVQKILQIAHERIESVHLEQCSLVFPLFMAGFASTDAEDKRLAVELIRQMEKDSISRNTRATRELLEVIYERQDASFSRLGHSLDVDWIQVMLERGLKVVAIGL</sequence>
<dbReference type="SUPFAM" id="SSF48371">
    <property type="entry name" value="ARM repeat"/>
    <property type="match status" value="2"/>
</dbReference>
<evidence type="ECO:0000259" key="6">
    <source>
        <dbReference type="Pfam" id="PF13001"/>
    </source>
</evidence>
<dbReference type="GO" id="GO:0005634">
    <property type="term" value="C:nucleus"/>
    <property type="evidence" value="ECO:0007669"/>
    <property type="project" value="TreeGrafter"/>
</dbReference>
<dbReference type="InterPro" id="IPR011989">
    <property type="entry name" value="ARM-like"/>
</dbReference>
<dbReference type="PANTHER" id="PTHR23346">
    <property type="entry name" value="TRANSLATIONAL ACTIVATOR GCN1-RELATED"/>
    <property type="match status" value="1"/>
</dbReference>
<proteinExistence type="predicted"/>
<organism evidence="8 9">
    <name type="scientific">Lasallia pustulata</name>
    <dbReference type="NCBI Taxonomy" id="136370"/>
    <lineage>
        <taxon>Eukaryota</taxon>
        <taxon>Fungi</taxon>
        <taxon>Dikarya</taxon>
        <taxon>Ascomycota</taxon>
        <taxon>Pezizomycotina</taxon>
        <taxon>Lecanoromycetes</taxon>
        <taxon>OSLEUM clade</taxon>
        <taxon>Umbilicariomycetidae</taxon>
        <taxon>Umbilicariales</taxon>
        <taxon>Umbilicariaceae</taxon>
        <taxon>Lasallia</taxon>
    </lineage>
</organism>
<dbReference type="Pfam" id="PF24492">
    <property type="entry name" value="HEAT_ECM29"/>
    <property type="match status" value="1"/>
</dbReference>
<dbReference type="GO" id="GO:0060090">
    <property type="term" value="F:molecular adaptor activity"/>
    <property type="evidence" value="ECO:0007669"/>
    <property type="project" value="InterPro"/>
</dbReference>
<keyword evidence="2" id="KW-0963">Cytoplasm</keyword>
<dbReference type="GO" id="GO:0000502">
    <property type="term" value="C:proteasome complex"/>
    <property type="evidence" value="ECO:0007669"/>
    <property type="project" value="UniProtKB-KW"/>
</dbReference>
<evidence type="ECO:0000313" key="9">
    <source>
        <dbReference type="Proteomes" id="UP000192927"/>
    </source>
</evidence>
<dbReference type="PANTHER" id="PTHR23346:SF19">
    <property type="entry name" value="PROTEASOME ADAPTER AND SCAFFOLD PROTEIN ECM29"/>
    <property type="match status" value="1"/>
</dbReference>
<dbReference type="Gene3D" id="1.25.10.10">
    <property type="entry name" value="Leucine-rich Repeat Variant"/>
    <property type="match status" value="2"/>
</dbReference>
<feature type="compositionally biased region" description="Acidic residues" evidence="5">
    <location>
        <begin position="1988"/>
        <end position="1997"/>
    </location>
</feature>
<dbReference type="InterPro" id="IPR055443">
    <property type="entry name" value="HEAT_ECM29"/>
</dbReference>
<dbReference type="GO" id="GO:0043248">
    <property type="term" value="P:proteasome assembly"/>
    <property type="evidence" value="ECO:0007669"/>
    <property type="project" value="InterPro"/>
</dbReference>
<dbReference type="GO" id="GO:0036503">
    <property type="term" value="P:ERAD pathway"/>
    <property type="evidence" value="ECO:0007669"/>
    <property type="project" value="TreeGrafter"/>
</dbReference>
<dbReference type="CDD" id="cd12148">
    <property type="entry name" value="fungal_TF_MHR"/>
    <property type="match status" value="1"/>
</dbReference>
<evidence type="ECO:0000259" key="7">
    <source>
        <dbReference type="Pfam" id="PF24492"/>
    </source>
</evidence>
<accession>A0A1W5CRI5</accession>
<dbReference type="InterPro" id="IPR021858">
    <property type="entry name" value="Fun_TF"/>
</dbReference>
<evidence type="ECO:0000256" key="1">
    <source>
        <dbReference type="ARBA" id="ARBA00004496"/>
    </source>
</evidence>
<comment type="subcellular location">
    <subcellularLocation>
        <location evidence="1">Cytoplasm</location>
    </subcellularLocation>
</comment>
<dbReference type="Pfam" id="PF13001">
    <property type="entry name" value="ECM29_N"/>
    <property type="match status" value="1"/>
</dbReference>
<protein>
    <recommendedName>
        <fullName evidence="10">ARM repeat-containing protein</fullName>
    </recommendedName>
</protein>
<name>A0A1W5CRI5_9LECA</name>
<feature type="region of interest" description="Disordered" evidence="5">
    <location>
        <begin position="2065"/>
        <end position="2093"/>
    </location>
</feature>
<evidence type="ECO:0000256" key="3">
    <source>
        <dbReference type="ARBA" id="ARBA00022737"/>
    </source>
</evidence>
<dbReference type="Pfam" id="PF23731">
    <property type="entry name" value="ARM_ECM29_C"/>
    <property type="match status" value="1"/>
</dbReference>
<feature type="region of interest" description="Disordered" evidence="5">
    <location>
        <begin position="1985"/>
        <end position="2024"/>
    </location>
</feature>
<evidence type="ECO:0000256" key="5">
    <source>
        <dbReference type="SAM" id="MobiDB-lite"/>
    </source>
</evidence>
<dbReference type="EMBL" id="FWEW01000043">
    <property type="protein sequence ID" value="SLM33457.1"/>
    <property type="molecule type" value="Genomic_DNA"/>
</dbReference>
<evidence type="ECO:0008006" key="10">
    <source>
        <dbReference type="Google" id="ProtNLM"/>
    </source>
</evidence>
<dbReference type="InterPro" id="IPR016024">
    <property type="entry name" value="ARM-type_fold"/>
</dbReference>
<feature type="compositionally biased region" description="Low complexity" evidence="5">
    <location>
        <begin position="2065"/>
        <end position="2076"/>
    </location>
</feature>
<dbReference type="Proteomes" id="UP000192927">
    <property type="component" value="Unassembled WGS sequence"/>
</dbReference>
<evidence type="ECO:0000256" key="4">
    <source>
        <dbReference type="ARBA" id="ARBA00022942"/>
    </source>
</evidence>
<keyword evidence="4" id="KW-0647">Proteasome</keyword>
<evidence type="ECO:0000313" key="8">
    <source>
        <dbReference type="EMBL" id="SLM33457.1"/>
    </source>
</evidence>